<dbReference type="EMBL" id="UINC01170141">
    <property type="protein sequence ID" value="SVD74042.1"/>
    <property type="molecule type" value="Genomic_DNA"/>
</dbReference>
<dbReference type="AlphaFoldDB" id="A0A382XSD4"/>
<proteinExistence type="predicted"/>
<name>A0A382XSD4_9ZZZZ</name>
<accession>A0A382XSD4</accession>
<reference evidence="1" key="1">
    <citation type="submission" date="2018-05" db="EMBL/GenBank/DDBJ databases">
        <authorList>
            <person name="Lanie J.A."/>
            <person name="Ng W.-L."/>
            <person name="Kazmierczak K.M."/>
            <person name="Andrzejewski T.M."/>
            <person name="Davidsen T.M."/>
            <person name="Wayne K.J."/>
            <person name="Tettelin H."/>
            <person name="Glass J.I."/>
            <person name="Rusch D."/>
            <person name="Podicherti R."/>
            <person name="Tsui H.-C.T."/>
            <person name="Winkler M.E."/>
        </authorList>
    </citation>
    <scope>NUCLEOTIDE SEQUENCE</scope>
</reference>
<feature type="non-terminal residue" evidence="1">
    <location>
        <position position="89"/>
    </location>
</feature>
<organism evidence="1">
    <name type="scientific">marine metagenome</name>
    <dbReference type="NCBI Taxonomy" id="408172"/>
    <lineage>
        <taxon>unclassified sequences</taxon>
        <taxon>metagenomes</taxon>
        <taxon>ecological metagenomes</taxon>
    </lineage>
</organism>
<evidence type="ECO:0000313" key="1">
    <source>
        <dbReference type="EMBL" id="SVD74042.1"/>
    </source>
</evidence>
<sequence>MDLQRLASNLVSYFSTPTLNNRDQYVDASLLLMSNLHFRMPFRTIHRRCRATTERAHCLDLTTHFQQHPSNVGVINDGDARTVSLTDRS</sequence>
<protein>
    <submittedName>
        <fullName evidence="1">Uncharacterized protein</fullName>
    </submittedName>
</protein>
<gene>
    <name evidence="1" type="ORF">METZ01_LOCUS426896</name>
</gene>